<dbReference type="PANTHER" id="PTHR11514:SF43">
    <property type="entry name" value="TRANSCRIPTION FACTOR MYC2"/>
    <property type="match status" value="1"/>
</dbReference>
<reference evidence="8" key="1">
    <citation type="submission" date="2007-06" db="EMBL/GenBank/DDBJ databases">
        <title>Full length cDNA sequences from Sitka Spruce (Picea sitchensis).</title>
        <authorList>
            <person name="Ralph S.G."/>
            <person name="Chun H.E."/>
            <person name="Liao N."/>
            <person name="Ali J."/>
            <person name="Reid K."/>
            <person name="Kolosova N."/>
            <person name="Cooper N."/>
            <person name="Cullis C."/>
            <person name="Jancsik S."/>
            <person name="Moore R."/>
            <person name="Mayo M."/>
            <person name="Wagner S."/>
            <person name="Holt R.A."/>
            <person name="Jones S.J.M."/>
            <person name="Marra M.A."/>
            <person name="Ritland C.E."/>
            <person name="Ritland K."/>
            <person name="Bohlmann J."/>
        </authorList>
    </citation>
    <scope>NUCLEOTIDE SEQUENCE</scope>
    <source>
        <tissue evidence="8">Green portion of the leader tissue</tissue>
    </source>
</reference>
<comment type="subcellular location">
    <subcellularLocation>
        <location evidence="1">Nucleus</location>
    </subcellularLocation>
</comment>
<keyword evidence="4" id="KW-0539">Nucleus</keyword>
<protein>
    <recommendedName>
        <fullName evidence="7">BHLH domain-containing protein</fullName>
    </recommendedName>
</protein>
<dbReference type="Pfam" id="PF14215">
    <property type="entry name" value="bHLH-MYC_N"/>
    <property type="match status" value="1"/>
</dbReference>
<dbReference type="GO" id="GO:0046983">
    <property type="term" value="F:protein dimerization activity"/>
    <property type="evidence" value="ECO:0007669"/>
    <property type="project" value="InterPro"/>
</dbReference>
<sequence length="582" mass="64716">MDTLMASSAVDQRFSQETLQQRLQTLVETASIVWTYAIFWQVSYESSGAIQLCWGDGYYKGSRNTEEDERLRMRSRLTVSPADQELRKKVLRDLHSMISGSDEGNQQDNSSVSVDEEVTDAEWFYLISMMQSFLSGFGVPGTAFSTGAPVWIVGAERLRVSTCERARQAHDLGIQTLVCVPIQGGVVEFGSTEDIVENWLFLEQVNRSFKYNLNQTHDNLFQIQSLWPEETLSVKSSNTMQSAPCIEPVNNAEIQSLNSALARELPVTGKQKASVFAEQSSLVVKDDKSLLHPLTQQTEALEAPAIRIPETVNGTEPQTRALGFKGSEKNVIKPSIKEDTIGLLSNPPGIAIGGLRSSIESELSDAEPSASIKDSTSAVVERKPRKRGRKPANGREEPLNHVEAERQRREKLNQKFYELRAVVPNVSKMDKASLLGDAAAYIKDLCSKQQDLESERVELQDQIESVKKELLMNSLKLAAKEATDLSSIDLKGFSQGKFPGLNSEVRILGREAIIRIQCTKHNHPVARLMTALQELDLEVLHASISTVKDSLIIQTVIVKMTRGLYTEEQLHALLCKKVADLN</sequence>
<evidence type="ECO:0000256" key="4">
    <source>
        <dbReference type="ARBA" id="ARBA00023242"/>
    </source>
</evidence>
<feature type="region of interest" description="Disordered" evidence="6">
    <location>
        <begin position="363"/>
        <end position="406"/>
    </location>
</feature>
<evidence type="ECO:0000313" key="8">
    <source>
        <dbReference type="EMBL" id="ABR16623.1"/>
    </source>
</evidence>
<dbReference type="InterPro" id="IPR025610">
    <property type="entry name" value="MYC/MYB_N"/>
</dbReference>
<evidence type="ECO:0000256" key="2">
    <source>
        <dbReference type="ARBA" id="ARBA00023015"/>
    </source>
</evidence>
<dbReference type="SUPFAM" id="SSF47459">
    <property type="entry name" value="HLH, helix-loop-helix DNA-binding domain"/>
    <property type="match status" value="1"/>
</dbReference>
<evidence type="ECO:0000256" key="6">
    <source>
        <dbReference type="SAM" id="MobiDB-lite"/>
    </source>
</evidence>
<evidence type="ECO:0000256" key="3">
    <source>
        <dbReference type="ARBA" id="ARBA00023163"/>
    </source>
</evidence>
<feature type="domain" description="BHLH" evidence="7">
    <location>
        <begin position="396"/>
        <end position="445"/>
    </location>
</feature>
<dbReference type="InterPro" id="IPR036638">
    <property type="entry name" value="HLH_DNA-bd_sf"/>
</dbReference>
<dbReference type="Gene3D" id="4.10.280.10">
    <property type="entry name" value="Helix-loop-helix DNA-binding domain"/>
    <property type="match status" value="1"/>
</dbReference>
<dbReference type="OMA" id="FQTADLM"/>
<proteinExistence type="evidence at transcript level"/>
<evidence type="ECO:0000259" key="7">
    <source>
        <dbReference type="PROSITE" id="PS50888"/>
    </source>
</evidence>
<dbReference type="EMBL" id="EF676739">
    <property type="protein sequence ID" value="ABR16623.1"/>
    <property type="molecule type" value="mRNA"/>
</dbReference>
<feature type="compositionally biased region" description="Basic residues" evidence="6">
    <location>
        <begin position="383"/>
        <end position="392"/>
    </location>
</feature>
<dbReference type="GO" id="GO:0003700">
    <property type="term" value="F:DNA-binding transcription factor activity"/>
    <property type="evidence" value="ECO:0007669"/>
    <property type="project" value="InterPro"/>
</dbReference>
<keyword evidence="5" id="KW-0175">Coiled coil</keyword>
<dbReference type="PROSITE" id="PS50888">
    <property type="entry name" value="BHLH"/>
    <property type="match status" value="1"/>
</dbReference>
<dbReference type="PANTHER" id="PTHR11514">
    <property type="entry name" value="MYC"/>
    <property type="match status" value="1"/>
</dbReference>
<dbReference type="GO" id="GO:0005634">
    <property type="term" value="C:nucleus"/>
    <property type="evidence" value="ECO:0007669"/>
    <property type="project" value="UniProtKB-SubCell"/>
</dbReference>
<dbReference type="InterPro" id="IPR045084">
    <property type="entry name" value="AIB/MYC-like"/>
</dbReference>
<evidence type="ECO:0000256" key="5">
    <source>
        <dbReference type="SAM" id="Coils"/>
    </source>
</evidence>
<organism evidence="8">
    <name type="scientific">Picea sitchensis</name>
    <name type="common">Sitka spruce</name>
    <name type="synonym">Pinus sitchensis</name>
    <dbReference type="NCBI Taxonomy" id="3332"/>
    <lineage>
        <taxon>Eukaryota</taxon>
        <taxon>Viridiplantae</taxon>
        <taxon>Streptophyta</taxon>
        <taxon>Embryophyta</taxon>
        <taxon>Tracheophyta</taxon>
        <taxon>Spermatophyta</taxon>
        <taxon>Pinopsida</taxon>
        <taxon>Pinidae</taxon>
        <taxon>Conifers I</taxon>
        <taxon>Pinales</taxon>
        <taxon>Pinaceae</taxon>
        <taxon>Picea</taxon>
    </lineage>
</organism>
<dbReference type="AlphaFoldDB" id="B8LLU3"/>
<dbReference type="SMART" id="SM00353">
    <property type="entry name" value="HLH"/>
    <property type="match status" value="1"/>
</dbReference>
<feature type="coiled-coil region" evidence="5">
    <location>
        <begin position="442"/>
        <end position="469"/>
    </location>
</feature>
<dbReference type="GO" id="GO:0000976">
    <property type="term" value="F:transcription cis-regulatory region binding"/>
    <property type="evidence" value="ECO:0007669"/>
    <property type="project" value="TreeGrafter"/>
</dbReference>
<feature type="compositionally biased region" description="Basic and acidic residues" evidence="6">
    <location>
        <begin position="393"/>
        <end position="406"/>
    </location>
</feature>
<dbReference type="CDD" id="cd11449">
    <property type="entry name" value="bHLH_AtAIB_like"/>
    <property type="match status" value="1"/>
</dbReference>
<dbReference type="Pfam" id="PF22754">
    <property type="entry name" value="bHLH-TF_ACT-like_plant"/>
    <property type="match status" value="1"/>
</dbReference>
<keyword evidence="3" id="KW-0804">Transcription</keyword>
<keyword evidence="2" id="KW-0805">Transcription regulation</keyword>
<dbReference type="InterPro" id="IPR054502">
    <property type="entry name" value="bHLH-TF_ACT-like_plant"/>
</dbReference>
<dbReference type="InterPro" id="IPR011598">
    <property type="entry name" value="bHLH_dom"/>
</dbReference>
<dbReference type="Pfam" id="PF00010">
    <property type="entry name" value="HLH"/>
    <property type="match status" value="1"/>
</dbReference>
<accession>B8LLU3</accession>
<evidence type="ECO:0000256" key="1">
    <source>
        <dbReference type="ARBA" id="ARBA00004123"/>
    </source>
</evidence>
<name>B8LLU3_PICSI</name>